<proteinExistence type="predicted"/>
<evidence type="ECO:0000313" key="1">
    <source>
        <dbReference type="EMBL" id="RXN12235.1"/>
    </source>
</evidence>
<accession>A0A498P0F8</accession>
<sequence>MTPTIISKELLLLNNKMRKPFVEKMLRDRIKSSSSAFWLQSSSSSSLIAIWRQQIPGDGTQLPTVFTCCQSRLL</sequence>
<reference evidence="3 4" key="1">
    <citation type="submission" date="2018-03" db="EMBL/GenBank/DDBJ databases">
        <title>Draft genome sequence of Rohu Carp (Labeo rohita).</title>
        <authorList>
            <person name="Das P."/>
            <person name="Kushwaha B."/>
            <person name="Joshi C.G."/>
            <person name="Kumar D."/>
            <person name="Nagpure N.S."/>
            <person name="Sahoo L."/>
            <person name="Das S.P."/>
            <person name="Bit A."/>
            <person name="Patnaik S."/>
            <person name="Meher P.K."/>
            <person name="Jayasankar P."/>
            <person name="Koringa P.G."/>
            <person name="Patel N.V."/>
            <person name="Hinsu A.T."/>
            <person name="Kumar R."/>
            <person name="Pandey M."/>
            <person name="Agarwal S."/>
            <person name="Srivastava S."/>
            <person name="Singh M."/>
            <person name="Iquebal M.A."/>
            <person name="Jaiswal S."/>
            <person name="Angadi U.B."/>
            <person name="Kumar N."/>
            <person name="Raza M."/>
            <person name="Shah T.M."/>
            <person name="Rai A."/>
            <person name="Jena J.K."/>
        </authorList>
    </citation>
    <scope>NUCLEOTIDE SEQUENCE [LARGE SCALE GENOMIC DNA]</scope>
    <source>
        <strain evidence="3">DASCIFA01</strain>
        <tissue evidence="3">Testis</tissue>
    </source>
</reference>
<dbReference type="EMBL" id="QBIY01006399">
    <property type="protein sequence ID" value="RXN37067.1"/>
    <property type="molecule type" value="Genomic_DNA"/>
</dbReference>
<evidence type="ECO:0000313" key="2">
    <source>
        <dbReference type="EMBL" id="RXN36869.1"/>
    </source>
</evidence>
<name>A0A498P0F8_LABRO</name>
<evidence type="ECO:0000313" key="3">
    <source>
        <dbReference type="EMBL" id="RXN37067.1"/>
    </source>
</evidence>
<dbReference type="EMBL" id="QBIY01013076">
    <property type="protein sequence ID" value="RXN12235.1"/>
    <property type="molecule type" value="Genomic_DNA"/>
</dbReference>
<dbReference type="Proteomes" id="UP000290572">
    <property type="component" value="Unassembled WGS sequence"/>
</dbReference>
<comment type="caution">
    <text evidence="3">The sequence shown here is derived from an EMBL/GenBank/DDBJ whole genome shotgun (WGS) entry which is preliminary data.</text>
</comment>
<dbReference type="EMBL" id="QBIY01006863">
    <property type="protein sequence ID" value="RXN36869.1"/>
    <property type="molecule type" value="Genomic_DNA"/>
</dbReference>
<protein>
    <submittedName>
        <fullName evidence="3">Transcription factor HES-5-like protein</fullName>
    </submittedName>
</protein>
<organism evidence="3 4">
    <name type="scientific">Labeo rohita</name>
    <name type="common">Indian major carp</name>
    <name type="synonym">Cyprinus rohita</name>
    <dbReference type="NCBI Taxonomy" id="84645"/>
    <lineage>
        <taxon>Eukaryota</taxon>
        <taxon>Metazoa</taxon>
        <taxon>Chordata</taxon>
        <taxon>Craniata</taxon>
        <taxon>Vertebrata</taxon>
        <taxon>Euteleostomi</taxon>
        <taxon>Actinopterygii</taxon>
        <taxon>Neopterygii</taxon>
        <taxon>Teleostei</taxon>
        <taxon>Ostariophysi</taxon>
        <taxon>Cypriniformes</taxon>
        <taxon>Cyprinidae</taxon>
        <taxon>Labeoninae</taxon>
        <taxon>Labeonini</taxon>
        <taxon>Labeo</taxon>
    </lineage>
</organism>
<gene>
    <name evidence="3" type="ORF">ROHU_002384</name>
    <name evidence="2" type="ORF">ROHU_002567</name>
    <name evidence="1" type="ORF">ROHU_010222</name>
</gene>
<evidence type="ECO:0000313" key="4">
    <source>
        <dbReference type="Proteomes" id="UP000290572"/>
    </source>
</evidence>
<dbReference type="AlphaFoldDB" id="A0A498P0F8"/>
<keyword evidence="4" id="KW-1185">Reference proteome</keyword>